<feature type="compositionally biased region" description="Basic and acidic residues" evidence="1">
    <location>
        <begin position="105"/>
        <end position="118"/>
    </location>
</feature>
<dbReference type="EMBL" id="JAVRRL010000031">
    <property type="protein sequence ID" value="KAK5112368.1"/>
    <property type="molecule type" value="Genomic_DNA"/>
</dbReference>
<evidence type="ECO:0000313" key="2">
    <source>
        <dbReference type="EMBL" id="KAK5112368.1"/>
    </source>
</evidence>
<evidence type="ECO:0000313" key="3">
    <source>
        <dbReference type="Proteomes" id="UP001310890"/>
    </source>
</evidence>
<evidence type="ECO:0000256" key="1">
    <source>
        <dbReference type="SAM" id="MobiDB-lite"/>
    </source>
</evidence>
<protein>
    <submittedName>
        <fullName evidence="2">Uncharacterized protein</fullName>
    </submittedName>
</protein>
<organism evidence="2 3">
    <name type="scientific">Meristemomyces frigidus</name>
    <dbReference type="NCBI Taxonomy" id="1508187"/>
    <lineage>
        <taxon>Eukaryota</taxon>
        <taxon>Fungi</taxon>
        <taxon>Dikarya</taxon>
        <taxon>Ascomycota</taxon>
        <taxon>Pezizomycotina</taxon>
        <taxon>Dothideomycetes</taxon>
        <taxon>Dothideomycetidae</taxon>
        <taxon>Mycosphaerellales</taxon>
        <taxon>Teratosphaeriaceae</taxon>
        <taxon>Meristemomyces</taxon>
    </lineage>
</organism>
<dbReference type="AlphaFoldDB" id="A0AAN7YP97"/>
<reference evidence="2" key="1">
    <citation type="submission" date="2023-08" db="EMBL/GenBank/DDBJ databases">
        <title>Black Yeasts Isolated from many extreme environments.</title>
        <authorList>
            <person name="Coleine C."/>
            <person name="Stajich J.E."/>
            <person name="Selbmann L."/>
        </authorList>
    </citation>
    <scope>NUCLEOTIDE SEQUENCE</scope>
    <source>
        <strain evidence="2">CCFEE 5401</strain>
    </source>
</reference>
<accession>A0AAN7YP97</accession>
<proteinExistence type="predicted"/>
<sequence>MKDYRVLFHGEGIWKLNELLADDIKSVACHADNEPCPNIDCIKDEECEGDHTDTEPCDRSTHAELRPLRGPMLRMGFDKPIHVHLELNNYTAFCRVVEREERDYRDYHGQTSREESGRTHKSPAGKSKETAESKAAIEENMNAVHERIEQLTGHGVVVDKGKGKATVETSPVVASGNEADRAEKRQMTALLERFRTLAAVEQGDIEVLKERAKEQLARGVEYLEEAIELQPPSSLAKETRDDHKDSVSPVAGQMREIEAAAGLVQSVHPEERAKAEAFLAHSKGLEEDISCVRKLLAKV</sequence>
<gene>
    <name evidence="2" type="ORF">LTR62_004331</name>
</gene>
<feature type="region of interest" description="Disordered" evidence="1">
    <location>
        <begin position="105"/>
        <end position="134"/>
    </location>
</feature>
<dbReference type="Proteomes" id="UP001310890">
    <property type="component" value="Unassembled WGS sequence"/>
</dbReference>
<comment type="caution">
    <text evidence="2">The sequence shown here is derived from an EMBL/GenBank/DDBJ whole genome shotgun (WGS) entry which is preliminary data.</text>
</comment>
<name>A0AAN7YP97_9PEZI</name>